<dbReference type="AlphaFoldDB" id="A0A9W8XNZ8"/>
<protein>
    <recommendedName>
        <fullName evidence="3">AB hydrolase-1 domain-containing protein</fullName>
    </recommendedName>
</protein>
<dbReference type="Proteomes" id="UP001140513">
    <property type="component" value="Unassembled WGS sequence"/>
</dbReference>
<dbReference type="Gene3D" id="3.40.50.1820">
    <property type="entry name" value="alpha/beta hydrolase"/>
    <property type="match status" value="1"/>
</dbReference>
<dbReference type="InterPro" id="IPR029058">
    <property type="entry name" value="AB_hydrolase_fold"/>
</dbReference>
<evidence type="ECO:0000313" key="1">
    <source>
        <dbReference type="EMBL" id="KAJ4355924.1"/>
    </source>
</evidence>
<organism evidence="1 2">
    <name type="scientific">Didymosphaeria variabile</name>
    <dbReference type="NCBI Taxonomy" id="1932322"/>
    <lineage>
        <taxon>Eukaryota</taxon>
        <taxon>Fungi</taxon>
        <taxon>Dikarya</taxon>
        <taxon>Ascomycota</taxon>
        <taxon>Pezizomycotina</taxon>
        <taxon>Dothideomycetes</taxon>
        <taxon>Pleosporomycetidae</taxon>
        <taxon>Pleosporales</taxon>
        <taxon>Massarineae</taxon>
        <taxon>Didymosphaeriaceae</taxon>
        <taxon>Didymosphaeria</taxon>
    </lineage>
</organism>
<dbReference type="GeneID" id="80907479"/>
<evidence type="ECO:0008006" key="3">
    <source>
        <dbReference type="Google" id="ProtNLM"/>
    </source>
</evidence>
<dbReference type="SUPFAM" id="SSF53474">
    <property type="entry name" value="alpha/beta-Hydrolases"/>
    <property type="match status" value="1"/>
</dbReference>
<name>A0A9W8XNZ8_9PLEO</name>
<gene>
    <name evidence="1" type="ORF">N0V89_003949</name>
</gene>
<keyword evidence="2" id="KW-1185">Reference proteome</keyword>
<comment type="caution">
    <text evidence="1">The sequence shown here is derived from an EMBL/GenBank/DDBJ whole genome shotgun (WGS) entry which is preliminary data.</text>
</comment>
<sequence length="121" mass="13162">MASLTYRLKDHMSDAIALLHHLGYDHDVRIVGHSMGGRVTSALSVTKPALFKAFVVMYPHYFALEAMSAQVIAAYDAAGGNVTAVDLQFWPSLYGENIPQDEDVVFEAYGGDVAARDSGLR</sequence>
<dbReference type="OrthoDB" id="408373at2759"/>
<reference evidence="1" key="1">
    <citation type="submission" date="2022-10" db="EMBL/GenBank/DDBJ databases">
        <title>Tapping the CABI collections for fungal endophytes: first genome assemblies for Collariella, Neodidymelliopsis, Ascochyta clinopodiicola, Didymella pomorum, Didymosphaeria variabile, Neocosmospora piperis and Neocucurbitaria cava.</title>
        <authorList>
            <person name="Hill R."/>
        </authorList>
    </citation>
    <scope>NUCLEOTIDE SEQUENCE</scope>
    <source>
        <strain evidence="1">IMI 356815</strain>
    </source>
</reference>
<evidence type="ECO:0000313" key="2">
    <source>
        <dbReference type="Proteomes" id="UP001140513"/>
    </source>
</evidence>
<dbReference type="RefSeq" id="XP_056073050.1">
    <property type="nucleotide sequence ID" value="XM_056212742.1"/>
</dbReference>
<accession>A0A9W8XNZ8</accession>
<dbReference type="EMBL" id="JAPEUX010000003">
    <property type="protein sequence ID" value="KAJ4355924.1"/>
    <property type="molecule type" value="Genomic_DNA"/>
</dbReference>
<proteinExistence type="predicted"/>